<dbReference type="EMBL" id="JBHTCQ010000001">
    <property type="protein sequence ID" value="MFC7403675.1"/>
    <property type="molecule type" value="Genomic_DNA"/>
</dbReference>
<evidence type="ECO:0000256" key="1">
    <source>
        <dbReference type="ARBA" id="ARBA00001974"/>
    </source>
</evidence>
<keyword evidence="2" id="KW-0285">Flavoprotein</keyword>
<dbReference type="InterPro" id="IPR036188">
    <property type="entry name" value="FAD/NAD-bd_sf"/>
</dbReference>
<organism evidence="6 7">
    <name type="scientific">Georgenia alba</name>
    <dbReference type="NCBI Taxonomy" id="2233858"/>
    <lineage>
        <taxon>Bacteria</taxon>
        <taxon>Bacillati</taxon>
        <taxon>Actinomycetota</taxon>
        <taxon>Actinomycetes</taxon>
        <taxon>Micrococcales</taxon>
        <taxon>Bogoriellaceae</taxon>
        <taxon>Georgenia</taxon>
    </lineage>
</organism>
<comment type="cofactor">
    <cofactor evidence="1">
        <name>FAD</name>
        <dbReference type="ChEBI" id="CHEBI:57692"/>
    </cofactor>
</comment>
<keyword evidence="3" id="KW-0274">FAD</keyword>
<dbReference type="RefSeq" id="WP_382390361.1">
    <property type="nucleotide sequence ID" value="NZ_JBHTCQ010000001.1"/>
</dbReference>
<evidence type="ECO:0000256" key="2">
    <source>
        <dbReference type="ARBA" id="ARBA00022630"/>
    </source>
</evidence>
<evidence type="ECO:0000313" key="7">
    <source>
        <dbReference type="Proteomes" id="UP001596455"/>
    </source>
</evidence>
<dbReference type="SUPFAM" id="SSF51905">
    <property type="entry name" value="FAD/NAD(P)-binding domain"/>
    <property type="match status" value="1"/>
</dbReference>
<dbReference type="PANTHER" id="PTHR10961">
    <property type="entry name" value="PEROXISOMAL SARCOSINE OXIDASE"/>
    <property type="match status" value="1"/>
</dbReference>
<dbReference type="InterPro" id="IPR045170">
    <property type="entry name" value="MTOX"/>
</dbReference>
<gene>
    <name evidence="6" type="primary">solA</name>
    <name evidence="6" type="ORF">ACFQQL_01035</name>
</gene>
<dbReference type="InterPro" id="IPR006076">
    <property type="entry name" value="FAD-dep_OxRdtase"/>
</dbReference>
<evidence type="ECO:0000259" key="5">
    <source>
        <dbReference type="Pfam" id="PF01266"/>
    </source>
</evidence>
<comment type="caution">
    <text evidence="6">The sequence shown here is derived from an EMBL/GenBank/DDBJ whole genome shotgun (WGS) entry which is preliminary data.</text>
</comment>
<dbReference type="EC" id="1.5.3.2" evidence="6"/>
<dbReference type="Pfam" id="PF01266">
    <property type="entry name" value="DAO"/>
    <property type="match status" value="1"/>
</dbReference>
<name>A0ABW2Q2E5_9MICO</name>
<dbReference type="Gene3D" id="3.30.9.10">
    <property type="entry name" value="D-Amino Acid Oxidase, subunit A, domain 2"/>
    <property type="match status" value="1"/>
</dbReference>
<sequence length="378" mass="40697">MSRSTPTVAVVGTGAVGAMALWHLAERGIRATGFDAFAPGHDRGGYGGQSRIFRMAYREGAEYVPLLQRSLELWRTLERETGTALLTTTGGLTIAPTGHPDLEMVRRCAAEFDLPHEDLGPADAADRFPHLPVEDGEEALLDHTAGVLRPERAVIAAAGRARSLGAQMHRYCPVSRIEPSAGGVRLTTPRGQETFDRVILAPGPWAREVEGLADLPLEIHQITTMWYQPRHPERFLPDRSPIVIRSGPIAYSTFPAVDGETVKVSLHSLPRPHVPSADHVSRNASPELLAGLHEAVTRFLPDLHPDPIRTGAYADCFTTDGHAIVGELPSLPGVTVLTGFSGHGFKMSPVLGEIAADLALTGATVHDVTHLTPARFLP</sequence>
<evidence type="ECO:0000313" key="6">
    <source>
        <dbReference type="EMBL" id="MFC7403675.1"/>
    </source>
</evidence>
<dbReference type="SUPFAM" id="SSF54373">
    <property type="entry name" value="FAD-linked reductases, C-terminal domain"/>
    <property type="match status" value="1"/>
</dbReference>
<proteinExistence type="predicted"/>
<keyword evidence="7" id="KW-1185">Reference proteome</keyword>
<dbReference type="NCBIfam" id="NF008425">
    <property type="entry name" value="PRK11259.1"/>
    <property type="match status" value="1"/>
</dbReference>
<keyword evidence="4 6" id="KW-0560">Oxidoreductase</keyword>
<accession>A0ABW2Q2E5</accession>
<dbReference type="Gene3D" id="3.50.50.60">
    <property type="entry name" value="FAD/NAD(P)-binding domain"/>
    <property type="match status" value="1"/>
</dbReference>
<reference evidence="7" key="1">
    <citation type="journal article" date="2019" name="Int. J. Syst. Evol. Microbiol.">
        <title>The Global Catalogue of Microorganisms (GCM) 10K type strain sequencing project: providing services to taxonomists for standard genome sequencing and annotation.</title>
        <authorList>
            <consortium name="The Broad Institute Genomics Platform"/>
            <consortium name="The Broad Institute Genome Sequencing Center for Infectious Disease"/>
            <person name="Wu L."/>
            <person name="Ma J."/>
        </authorList>
    </citation>
    <scope>NUCLEOTIDE SEQUENCE [LARGE SCALE GENOMIC DNA]</scope>
    <source>
        <strain evidence="7">JCM 1490</strain>
    </source>
</reference>
<dbReference type="Proteomes" id="UP001596455">
    <property type="component" value="Unassembled WGS sequence"/>
</dbReference>
<dbReference type="GO" id="GO:0050131">
    <property type="term" value="F:N-methyl-L-amino-acid oxidase activity"/>
    <property type="evidence" value="ECO:0007669"/>
    <property type="project" value="UniProtKB-EC"/>
</dbReference>
<evidence type="ECO:0000256" key="3">
    <source>
        <dbReference type="ARBA" id="ARBA00022827"/>
    </source>
</evidence>
<dbReference type="PANTHER" id="PTHR10961:SF7">
    <property type="entry name" value="FAD DEPENDENT OXIDOREDUCTASE DOMAIN-CONTAINING PROTEIN"/>
    <property type="match status" value="1"/>
</dbReference>
<protein>
    <submittedName>
        <fullName evidence="6">N-methyl-L-tryptophan oxidase</fullName>
        <ecNumber evidence="6">1.5.3.2</ecNumber>
    </submittedName>
</protein>
<evidence type="ECO:0000256" key="4">
    <source>
        <dbReference type="ARBA" id="ARBA00023002"/>
    </source>
</evidence>
<feature type="domain" description="FAD dependent oxidoreductase" evidence="5">
    <location>
        <begin position="8"/>
        <end position="358"/>
    </location>
</feature>